<accession>D2R2C6</accession>
<name>D2R2C6_PIRSD</name>
<keyword evidence="2" id="KW-1185">Reference proteome</keyword>
<dbReference type="KEGG" id="psl:Psta_0345"/>
<sequence length="68" mass="7543">MASSLLLASIGSGIERIRLFGNSSCTSIPIPLVRMLFSFEINQLTPTFPDPEQLAFFIRSGTPYLTMF</sequence>
<proteinExistence type="predicted"/>
<dbReference type="Proteomes" id="UP000001887">
    <property type="component" value="Chromosome"/>
</dbReference>
<organism evidence="1 2">
    <name type="scientific">Pirellula staleyi (strain ATCC 27377 / DSM 6068 / ICPB 4128)</name>
    <name type="common">Pirella staleyi</name>
    <dbReference type="NCBI Taxonomy" id="530564"/>
    <lineage>
        <taxon>Bacteria</taxon>
        <taxon>Pseudomonadati</taxon>
        <taxon>Planctomycetota</taxon>
        <taxon>Planctomycetia</taxon>
        <taxon>Pirellulales</taxon>
        <taxon>Pirellulaceae</taxon>
        <taxon>Pirellula</taxon>
    </lineage>
</organism>
<protein>
    <submittedName>
        <fullName evidence="1">Uncharacterized protein</fullName>
    </submittedName>
</protein>
<gene>
    <name evidence="1" type="ordered locus">Psta_0345</name>
</gene>
<dbReference type="HOGENOM" id="CLU_2790373_0_0_0"/>
<dbReference type="EMBL" id="CP001848">
    <property type="protein sequence ID" value="ADB15035.1"/>
    <property type="molecule type" value="Genomic_DNA"/>
</dbReference>
<evidence type="ECO:0000313" key="1">
    <source>
        <dbReference type="EMBL" id="ADB15035.1"/>
    </source>
</evidence>
<evidence type="ECO:0000313" key="2">
    <source>
        <dbReference type="Proteomes" id="UP000001887"/>
    </source>
</evidence>
<reference evidence="1 2" key="1">
    <citation type="journal article" date="2009" name="Stand. Genomic Sci.">
        <title>Complete genome sequence of Pirellula staleyi type strain (ATCC 27377).</title>
        <authorList>
            <person name="Clum A."/>
            <person name="Tindall B.J."/>
            <person name="Sikorski J."/>
            <person name="Ivanova N."/>
            <person name="Mavrommatis K."/>
            <person name="Lucas S."/>
            <person name="Glavina del Rio T."/>
            <person name="Nolan M."/>
            <person name="Chen F."/>
            <person name="Tice H."/>
            <person name="Pitluck S."/>
            <person name="Cheng J.F."/>
            <person name="Chertkov O."/>
            <person name="Brettin T."/>
            <person name="Han C."/>
            <person name="Detter J.C."/>
            <person name="Kuske C."/>
            <person name="Bruce D."/>
            <person name="Goodwin L."/>
            <person name="Ovchinikova G."/>
            <person name="Pati A."/>
            <person name="Mikhailova N."/>
            <person name="Chen A."/>
            <person name="Palaniappan K."/>
            <person name="Land M."/>
            <person name="Hauser L."/>
            <person name="Chang Y.J."/>
            <person name="Jeffries C.D."/>
            <person name="Chain P."/>
            <person name="Rohde M."/>
            <person name="Goker M."/>
            <person name="Bristow J."/>
            <person name="Eisen J.A."/>
            <person name="Markowitz V."/>
            <person name="Hugenholtz P."/>
            <person name="Kyrpides N.C."/>
            <person name="Klenk H.P."/>
            <person name="Lapidus A."/>
        </authorList>
    </citation>
    <scope>NUCLEOTIDE SEQUENCE [LARGE SCALE GENOMIC DNA]</scope>
    <source>
        <strain evidence="2">ATCC 27377 / DSM 6068 / ICPB 4128</strain>
    </source>
</reference>
<dbReference type="AlphaFoldDB" id="D2R2C6"/>